<feature type="region of interest" description="Disordered" evidence="2">
    <location>
        <begin position="155"/>
        <end position="195"/>
    </location>
</feature>
<keyword evidence="1" id="KW-0175">Coiled coil</keyword>
<dbReference type="EMBL" id="BKCJ010003241">
    <property type="protein sequence ID" value="GEU53870.1"/>
    <property type="molecule type" value="Genomic_DNA"/>
</dbReference>
<organism evidence="3">
    <name type="scientific">Tanacetum cinerariifolium</name>
    <name type="common">Dalmatian daisy</name>
    <name type="synonym">Chrysanthemum cinerariifolium</name>
    <dbReference type="NCBI Taxonomy" id="118510"/>
    <lineage>
        <taxon>Eukaryota</taxon>
        <taxon>Viridiplantae</taxon>
        <taxon>Streptophyta</taxon>
        <taxon>Embryophyta</taxon>
        <taxon>Tracheophyta</taxon>
        <taxon>Spermatophyta</taxon>
        <taxon>Magnoliopsida</taxon>
        <taxon>eudicotyledons</taxon>
        <taxon>Gunneridae</taxon>
        <taxon>Pentapetalae</taxon>
        <taxon>asterids</taxon>
        <taxon>campanulids</taxon>
        <taxon>Asterales</taxon>
        <taxon>Asteraceae</taxon>
        <taxon>Asteroideae</taxon>
        <taxon>Anthemideae</taxon>
        <taxon>Anthemidinae</taxon>
        <taxon>Tanacetum</taxon>
    </lineage>
</organism>
<feature type="region of interest" description="Disordered" evidence="2">
    <location>
        <begin position="425"/>
        <end position="445"/>
    </location>
</feature>
<protein>
    <submittedName>
        <fullName evidence="3">Retrovirus-related Pol polyprotein from transposon TNT 1-94</fullName>
    </submittedName>
</protein>
<evidence type="ECO:0000256" key="1">
    <source>
        <dbReference type="SAM" id="Coils"/>
    </source>
</evidence>
<dbReference type="AlphaFoldDB" id="A0A6L2KYJ7"/>
<name>A0A6L2KYJ7_TANCI</name>
<reference evidence="3" key="1">
    <citation type="journal article" date="2019" name="Sci. Rep.">
        <title>Draft genome of Tanacetum cinerariifolium, the natural source of mosquito coil.</title>
        <authorList>
            <person name="Yamashiro T."/>
            <person name="Shiraishi A."/>
            <person name="Satake H."/>
            <person name="Nakayama K."/>
        </authorList>
    </citation>
    <scope>NUCLEOTIDE SEQUENCE</scope>
</reference>
<feature type="compositionally biased region" description="Low complexity" evidence="2">
    <location>
        <begin position="427"/>
        <end position="445"/>
    </location>
</feature>
<comment type="caution">
    <text evidence="3">The sequence shown here is derived from an EMBL/GenBank/DDBJ whole genome shotgun (WGS) entry which is preliminary data.</text>
</comment>
<feature type="compositionally biased region" description="Polar residues" evidence="2">
    <location>
        <begin position="182"/>
        <end position="195"/>
    </location>
</feature>
<gene>
    <name evidence="3" type="ORF">Tci_025848</name>
</gene>
<evidence type="ECO:0000256" key="2">
    <source>
        <dbReference type="SAM" id="MobiDB-lite"/>
    </source>
</evidence>
<accession>A0A6L2KYJ7</accession>
<evidence type="ECO:0000313" key="3">
    <source>
        <dbReference type="EMBL" id="GEU53870.1"/>
    </source>
</evidence>
<sequence length="445" mass="50298">MKEAYADLTTELARYRGQEKSFEIKKAKFDELETGYRKSVYQEQCLTKKINARHLSSAKQITTFNEEIANLRNQLSKEKSIVSLLQEEKKKVLVEKHDLPDVYDSEETLQLAQESRLKMIKPSKTTREDKFMPINKFRASIRTKPITVSQPYVITKKDVNSDPHGLSSTRIDNTAKTRRPQPKSNTKNDTSVSKSSCIKNNKVEVEAYHTNLLLCKNRKHKSSECNNIKLAIRNDKSEKFLRNVHFGNDHVAVILGYGDLQWGNILIAQVYYVEGLGYNLFSVGQFCDSDLEAEAIATTCYIQNRSIIHSRFNKTPYERINDRKQDISFLHILKDFCYPKNDHEDIGKLGAKGGIGSKPELQGMTSRQISLGLDLTYAPSIITSQKPTERELDLSFKTMHDDYIGGQPLAAPRNTPVALAPQVLNIPTTSATTTDNAPTPTTSSS</sequence>
<feature type="coiled-coil region" evidence="1">
    <location>
        <begin position="61"/>
        <end position="88"/>
    </location>
</feature>
<proteinExistence type="predicted"/>